<dbReference type="SUPFAM" id="SSF51735">
    <property type="entry name" value="NAD(P)-binding Rossmann-fold domains"/>
    <property type="match status" value="1"/>
</dbReference>
<dbReference type="Pfam" id="PF13561">
    <property type="entry name" value="adh_short_C2"/>
    <property type="match status" value="1"/>
</dbReference>
<accession>A0A372JU38</accession>
<gene>
    <name evidence="1" type="ORF">DZF91_02055</name>
</gene>
<dbReference type="AlphaFoldDB" id="A0A372JU38"/>
<organism evidence="1 2">
    <name type="scientific">Actinomadura logoneensis</name>
    <dbReference type="NCBI Taxonomy" id="2293572"/>
    <lineage>
        <taxon>Bacteria</taxon>
        <taxon>Bacillati</taxon>
        <taxon>Actinomycetota</taxon>
        <taxon>Actinomycetes</taxon>
        <taxon>Streptosporangiales</taxon>
        <taxon>Thermomonosporaceae</taxon>
        <taxon>Actinomadura</taxon>
    </lineage>
</organism>
<protein>
    <submittedName>
        <fullName evidence="1">SDR family oxidoreductase</fullName>
    </submittedName>
</protein>
<name>A0A372JU38_9ACTN</name>
<dbReference type="Gene3D" id="3.40.50.720">
    <property type="entry name" value="NAD(P)-binding Rossmann-like Domain"/>
    <property type="match status" value="1"/>
</dbReference>
<evidence type="ECO:0000313" key="2">
    <source>
        <dbReference type="Proteomes" id="UP000261811"/>
    </source>
</evidence>
<dbReference type="OrthoDB" id="9809287at2"/>
<reference evidence="1 2" key="1">
    <citation type="submission" date="2018-08" db="EMBL/GenBank/DDBJ databases">
        <title>Actinomadura jelena sp. nov., a novel Actinomycete isolated from soil in Chad.</title>
        <authorList>
            <person name="Shi L."/>
        </authorList>
    </citation>
    <scope>NUCLEOTIDE SEQUENCE [LARGE SCALE GENOMIC DNA]</scope>
    <source>
        <strain evidence="1 2">NEAU-G17</strain>
    </source>
</reference>
<dbReference type="RefSeq" id="WP_117355820.1">
    <property type="nucleotide sequence ID" value="NZ_QURH01000037.1"/>
</dbReference>
<keyword evidence="2" id="KW-1185">Reference proteome</keyword>
<evidence type="ECO:0000313" key="1">
    <source>
        <dbReference type="EMBL" id="RFU43254.1"/>
    </source>
</evidence>
<dbReference type="Proteomes" id="UP000261811">
    <property type="component" value="Unassembled WGS sequence"/>
</dbReference>
<dbReference type="EMBL" id="QURH01000037">
    <property type="protein sequence ID" value="RFU43254.1"/>
    <property type="molecule type" value="Genomic_DNA"/>
</dbReference>
<dbReference type="InterPro" id="IPR036291">
    <property type="entry name" value="NAD(P)-bd_dom_sf"/>
</dbReference>
<dbReference type="InterPro" id="IPR002347">
    <property type="entry name" value="SDR_fam"/>
</dbReference>
<comment type="caution">
    <text evidence="1">The sequence shown here is derived from an EMBL/GenBank/DDBJ whole genome shotgun (WGS) entry which is preliminary data.</text>
</comment>
<sequence>MLRWGSAPRPDEIVNVVAFLASPEASWVTGRNIRVNGGVI</sequence>
<proteinExistence type="predicted"/>